<dbReference type="InterPro" id="IPR023578">
    <property type="entry name" value="Ras_GEF_dom_sf"/>
</dbReference>
<evidence type="ECO:0000256" key="2">
    <source>
        <dbReference type="PROSITE-ProRule" id="PRU00168"/>
    </source>
</evidence>
<sequence length="824" mass="95398">MSELSPKSKSKESSLSILTNTQIGQSPKFVYKSLSRGLNDRENEGNLKQISNSRSYITSFDDLIDHRKTLFSCYSSRAITMYNVSSNLKDYSGSTPNMFSLNKTVKTEKMSRSCSGEKSILSNVSASSQNISINSTSMPKIKSFKDKIFSFKKNKTSQQWLDEFLRRNINDEKLDADINIILDSNTNLTTLFNLTDYNSNYDLQNLYASIMKAGDDYNYTLDHEPFWQTQPKIFPESDVQDIQSLSRELHIFEDKPNMTIKGIEYKTIDGKIIPYSGTLDAVLDCLIFPTAQETQFTSAFLEVYKFYFTSLDLLKYIISWFNVKLPQNATKDQKFFYDENRKNIQQRCLKLLNIWIRFHWHDFSSSAVMSLLNKFMNQIGDSINNSNLYAEYTKLDNVLRKQKLILFTKQYTLINENSSPIPKTKFTVPSDSKRPWILLMGSQEFSFQLLLHERLLFKDIEPDFYIYLLEGIKLVDEDYGKFTLYKPIRIFLNYLSWFQQLSLYTITVIAEQPSVKKKHFALKKFIKVAKSCLNNKNYNSAAAIYYGLKNQLIVRHHALWESLPTELIENVEELDNILCSAYNYHFELQQLEYKPYPDENVIPFIFEHVKQLVEQTKYEDKLSYDFDYDKSKKDNDISIDQNNCNNENNDNENNINKGVKDNDSNIKKLNILNWLSINQIIMEIEKWRLNTKNISLDSSKNNTSSNIIGDKFSAEKVATHIINYPKWDHKKIIEQTLPYSLSLKSSSKSSSKKSSYTKYNSLQDVIAQSPLFYSVNELNSSPLSAPPLQYPQKLGLPINDNSSLSQSPMTPNTLNSPNTPNTAT</sequence>
<keyword evidence="1 2" id="KW-0344">Guanine-nucleotide releasing factor</keyword>
<dbReference type="InterPro" id="IPR036964">
    <property type="entry name" value="RASGEF_cat_dom_sf"/>
</dbReference>
<dbReference type="CDD" id="cd06224">
    <property type="entry name" value="REM"/>
    <property type="match status" value="1"/>
</dbReference>
<evidence type="ECO:0000313" key="6">
    <source>
        <dbReference type="EMBL" id="ORY73778.1"/>
    </source>
</evidence>
<dbReference type="Gene3D" id="1.20.870.10">
    <property type="entry name" value="Son of sevenless (SoS) protein Chain: S domain 1"/>
    <property type="match status" value="1"/>
</dbReference>
<dbReference type="SUPFAM" id="SSF48366">
    <property type="entry name" value="Ras GEF"/>
    <property type="match status" value="1"/>
</dbReference>
<dbReference type="PROSITE" id="PS50212">
    <property type="entry name" value="RASGEF_NTER"/>
    <property type="match status" value="1"/>
</dbReference>
<protein>
    <submittedName>
        <fullName evidence="6">Ras GEF</fullName>
    </submittedName>
</protein>
<evidence type="ECO:0000256" key="3">
    <source>
        <dbReference type="SAM" id="MobiDB-lite"/>
    </source>
</evidence>
<feature type="domain" description="N-terminal Ras-GEF" evidence="5">
    <location>
        <begin position="270"/>
        <end position="403"/>
    </location>
</feature>
<dbReference type="Proteomes" id="UP000193920">
    <property type="component" value="Unassembled WGS sequence"/>
</dbReference>
<dbReference type="AlphaFoldDB" id="A0A1Y2EQG1"/>
<dbReference type="PROSITE" id="PS50009">
    <property type="entry name" value="RASGEF_CAT"/>
    <property type="match status" value="1"/>
</dbReference>
<dbReference type="PANTHER" id="PTHR23113">
    <property type="entry name" value="GUANINE NUCLEOTIDE EXCHANGE FACTOR"/>
    <property type="match status" value="1"/>
</dbReference>
<dbReference type="InterPro" id="IPR000651">
    <property type="entry name" value="Ras-like_Gua-exchang_fac_N"/>
</dbReference>
<dbReference type="GO" id="GO:0005886">
    <property type="term" value="C:plasma membrane"/>
    <property type="evidence" value="ECO:0007669"/>
    <property type="project" value="TreeGrafter"/>
</dbReference>
<dbReference type="Pfam" id="PF00618">
    <property type="entry name" value="RasGEF_N"/>
    <property type="match status" value="1"/>
</dbReference>
<dbReference type="Pfam" id="PF00617">
    <property type="entry name" value="RasGEF"/>
    <property type="match status" value="1"/>
</dbReference>
<evidence type="ECO:0000313" key="7">
    <source>
        <dbReference type="Proteomes" id="UP000193920"/>
    </source>
</evidence>
<feature type="compositionally biased region" description="Low complexity" evidence="3">
    <location>
        <begin position="808"/>
        <end position="824"/>
    </location>
</feature>
<proteinExistence type="predicted"/>
<dbReference type="EMBL" id="MCOG01000032">
    <property type="protein sequence ID" value="ORY73778.1"/>
    <property type="molecule type" value="Genomic_DNA"/>
</dbReference>
<dbReference type="GO" id="GO:0007265">
    <property type="term" value="P:Ras protein signal transduction"/>
    <property type="evidence" value="ECO:0007669"/>
    <property type="project" value="TreeGrafter"/>
</dbReference>
<keyword evidence="7" id="KW-1185">Reference proteome</keyword>
<dbReference type="InterPro" id="IPR001895">
    <property type="entry name" value="RASGEF_cat_dom"/>
</dbReference>
<evidence type="ECO:0000256" key="1">
    <source>
        <dbReference type="ARBA" id="ARBA00022658"/>
    </source>
</evidence>
<evidence type="ECO:0000259" key="5">
    <source>
        <dbReference type="PROSITE" id="PS50212"/>
    </source>
</evidence>
<dbReference type="OrthoDB" id="546434at2759"/>
<feature type="compositionally biased region" description="Low complexity" evidence="3">
    <location>
        <begin position="638"/>
        <end position="656"/>
    </location>
</feature>
<comment type="caution">
    <text evidence="6">The sequence shown here is derived from an EMBL/GenBank/DDBJ whole genome shotgun (WGS) entry which is preliminary data.</text>
</comment>
<feature type="region of interest" description="Disordered" evidence="3">
    <location>
        <begin position="791"/>
        <end position="824"/>
    </location>
</feature>
<feature type="domain" description="Ras-GEF" evidence="4">
    <location>
        <begin position="441"/>
        <end position="687"/>
    </location>
</feature>
<dbReference type="PANTHER" id="PTHR23113:SF356">
    <property type="entry name" value="FI05912P-RELATED"/>
    <property type="match status" value="1"/>
</dbReference>
<dbReference type="GO" id="GO:0005085">
    <property type="term" value="F:guanyl-nucleotide exchange factor activity"/>
    <property type="evidence" value="ECO:0007669"/>
    <property type="project" value="UniProtKB-KW"/>
</dbReference>
<dbReference type="Gene3D" id="1.10.840.10">
    <property type="entry name" value="Ras guanine-nucleotide exchange factors catalytic domain"/>
    <property type="match status" value="1"/>
</dbReference>
<name>A0A1Y2EQG1_9FUNG</name>
<organism evidence="6 7">
    <name type="scientific">Neocallimastix californiae</name>
    <dbReference type="NCBI Taxonomy" id="1754190"/>
    <lineage>
        <taxon>Eukaryota</taxon>
        <taxon>Fungi</taxon>
        <taxon>Fungi incertae sedis</taxon>
        <taxon>Chytridiomycota</taxon>
        <taxon>Chytridiomycota incertae sedis</taxon>
        <taxon>Neocallimastigomycetes</taxon>
        <taxon>Neocallimastigales</taxon>
        <taxon>Neocallimastigaceae</taxon>
        <taxon>Neocallimastix</taxon>
    </lineage>
</organism>
<feature type="region of interest" description="Disordered" evidence="3">
    <location>
        <begin position="637"/>
        <end position="660"/>
    </location>
</feature>
<dbReference type="STRING" id="1754190.A0A1Y2EQG1"/>
<accession>A0A1Y2EQG1</accession>
<evidence type="ECO:0000259" key="4">
    <source>
        <dbReference type="PROSITE" id="PS50009"/>
    </source>
</evidence>
<dbReference type="SMART" id="SM00147">
    <property type="entry name" value="RasGEF"/>
    <property type="match status" value="1"/>
</dbReference>
<gene>
    <name evidence="6" type="ORF">LY90DRAFT_666527</name>
</gene>
<dbReference type="InterPro" id="IPR008937">
    <property type="entry name" value="Ras-like_GEF"/>
</dbReference>
<reference evidence="6 7" key="1">
    <citation type="submission" date="2016-08" db="EMBL/GenBank/DDBJ databases">
        <title>A Parts List for Fungal Cellulosomes Revealed by Comparative Genomics.</title>
        <authorList>
            <consortium name="DOE Joint Genome Institute"/>
            <person name="Haitjema C.H."/>
            <person name="Gilmore S.P."/>
            <person name="Henske J.K."/>
            <person name="Solomon K.V."/>
            <person name="De Groot R."/>
            <person name="Kuo A."/>
            <person name="Mondo S.J."/>
            <person name="Salamov A.A."/>
            <person name="Labutti K."/>
            <person name="Zhao Z."/>
            <person name="Chiniquy J."/>
            <person name="Barry K."/>
            <person name="Brewer H.M."/>
            <person name="Purvine S.O."/>
            <person name="Wright A.T."/>
            <person name="Boxma B."/>
            <person name="Van Alen T."/>
            <person name="Hackstein J.H."/>
            <person name="Baker S.E."/>
            <person name="Grigoriev I.V."/>
            <person name="O'Malley M.A."/>
        </authorList>
    </citation>
    <scope>NUCLEOTIDE SEQUENCE [LARGE SCALE GENOMIC DNA]</scope>
    <source>
        <strain evidence="6 7">G1</strain>
    </source>
</reference>